<name>A0ABS9KJ25_9BACT</name>
<reference evidence="4" key="2">
    <citation type="submission" date="2024-05" db="EMBL/GenBank/DDBJ databases">
        <title>Rhodohalobacter halophilus gen. nov., sp. nov., a moderately halophilic member of the family Balneolaceae.</title>
        <authorList>
            <person name="Xia J."/>
        </authorList>
    </citation>
    <scope>NUCLEOTIDE SEQUENCE</scope>
    <source>
        <strain evidence="4">WB101</strain>
    </source>
</reference>
<comment type="caution">
    <text evidence="4">The sequence shown here is derived from an EMBL/GenBank/DDBJ whole genome shotgun (WGS) entry which is preliminary data.</text>
</comment>
<feature type="transmembrane region" description="Helical" evidence="1">
    <location>
        <begin position="369"/>
        <end position="387"/>
    </location>
</feature>
<reference evidence="4" key="1">
    <citation type="submission" date="2022-01" db="EMBL/GenBank/DDBJ databases">
        <authorList>
            <person name="Wang Y."/>
        </authorList>
    </citation>
    <scope>NUCLEOTIDE SEQUENCE</scope>
    <source>
        <strain evidence="4">WB101</strain>
    </source>
</reference>
<evidence type="ECO:0000313" key="5">
    <source>
        <dbReference type="Proteomes" id="UP001165366"/>
    </source>
</evidence>
<dbReference type="EMBL" id="JAKLWS010000046">
    <property type="protein sequence ID" value="MCG2590855.1"/>
    <property type="molecule type" value="Genomic_DNA"/>
</dbReference>
<dbReference type="InterPro" id="IPR038765">
    <property type="entry name" value="Papain-like_cys_pep_sf"/>
</dbReference>
<feature type="transmembrane region" description="Helical" evidence="1">
    <location>
        <begin position="337"/>
        <end position="357"/>
    </location>
</feature>
<feature type="transmembrane region" description="Helical" evidence="1">
    <location>
        <begin position="312"/>
        <end position="331"/>
    </location>
</feature>
<feature type="transmembrane region" description="Helical" evidence="1">
    <location>
        <begin position="393"/>
        <end position="412"/>
    </location>
</feature>
<feature type="transmembrane region" description="Helical" evidence="1">
    <location>
        <begin position="238"/>
        <end position="258"/>
    </location>
</feature>
<keyword evidence="1" id="KW-0812">Transmembrane</keyword>
<evidence type="ECO:0000259" key="2">
    <source>
        <dbReference type="Pfam" id="PF01841"/>
    </source>
</evidence>
<sequence>MKLVTKNENKTLLMGGNFNTDTTITISYKVQSRPIEFIIDEDLTQDDLQPRANEFSLHSPNVSVSIDPEIILLADELRNKADSSINSLSNQLYQYVRDIPSAGQTILMSAKECLELQRCSDIGKSRLLAALFNANNIPARVVGGIILTEGTQSIHRWAEANIGGNWIPFDTYEGHFAQLPSNYLMIFTGDSSFVTSAGNNPPSFKIRVNLERTNHYPNYAILNIWELIDSDIIPLQPLLVLLLLPLGAYLVAIFKNVIGLDTYGVFLPVLIAFALMNMGVMPGLVFFTMIIGLIGILNIPLAKWEILHTPKIVILLTAVAIISLISIQFFFQTGWVKPSATLTFPMIILTIISESFARKIEEESFQEALFIYAQTIIVTLTCTWILSSDLLQNFFLTFPEALLIVAGMSLLLGKWIGLRLIEYDRFASIDKEVKSV</sequence>
<dbReference type="Pfam" id="PF01841">
    <property type="entry name" value="Transglut_core"/>
    <property type="match status" value="1"/>
</dbReference>
<dbReference type="RefSeq" id="WP_237856353.1">
    <property type="nucleotide sequence ID" value="NZ_JAKLWS010000046.1"/>
</dbReference>
<dbReference type="Proteomes" id="UP001165366">
    <property type="component" value="Unassembled WGS sequence"/>
</dbReference>
<evidence type="ECO:0008006" key="6">
    <source>
        <dbReference type="Google" id="ProtNLM"/>
    </source>
</evidence>
<keyword evidence="1" id="KW-1133">Transmembrane helix</keyword>
<evidence type="ECO:0000256" key="1">
    <source>
        <dbReference type="SAM" id="Phobius"/>
    </source>
</evidence>
<proteinExistence type="predicted"/>
<protein>
    <recommendedName>
        <fullName evidence="6">Transglutaminase-like domain-containing protein</fullName>
    </recommendedName>
</protein>
<keyword evidence="1" id="KW-0472">Membrane</keyword>
<gene>
    <name evidence="4" type="ORF">L6773_19960</name>
</gene>
<dbReference type="Pfam" id="PF14402">
    <property type="entry name" value="7TM_transglut"/>
    <property type="match status" value="1"/>
</dbReference>
<dbReference type="SUPFAM" id="SSF54001">
    <property type="entry name" value="Cysteine proteinases"/>
    <property type="match status" value="1"/>
</dbReference>
<feature type="domain" description="7 transmembrane helices usually fused to an inactive transglutaminase" evidence="3">
    <location>
        <begin position="240"/>
        <end position="429"/>
    </location>
</feature>
<accession>A0ABS9KJ25</accession>
<evidence type="ECO:0000259" key="3">
    <source>
        <dbReference type="Pfam" id="PF14402"/>
    </source>
</evidence>
<feature type="transmembrane region" description="Helical" evidence="1">
    <location>
        <begin position="270"/>
        <end position="300"/>
    </location>
</feature>
<feature type="domain" description="Transglutaminase-like" evidence="2">
    <location>
        <begin position="90"/>
        <end position="171"/>
    </location>
</feature>
<dbReference type="InterPro" id="IPR025840">
    <property type="entry name" value="7TM_transglut"/>
</dbReference>
<evidence type="ECO:0000313" key="4">
    <source>
        <dbReference type="EMBL" id="MCG2590855.1"/>
    </source>
</evidence>
<dbReference type="Gene3D" id="3.10.620.30">
    <property type="match status" value="1"/>
</dbReference>
<dbReference type="InterPro" id="IPR002931">
    <property type="entry name" value="Transglutaminase-like"/>
</dbReference>
<keyword evidence="5" id="KW-1185">Reference proteome</keyword>
<organism evidence="4 5">
    <name type="scientific">Rhodohalobacter sulfatireducens</name>
    <dbReference type="NCBI Taxonomy" id="2911366"/>
    <lineage>
        <taxon>Bacteria</taxon>
        <taxon>Pseudomonadati</taxon>
        <taxon>Balneolota</taxon>
        <taxon>Balneolia</taxon>
        <taxon>Balneolales</taxon>
        <taxon>Balneolaceae</taxon>
        <taxon>Rhodohalobacter</taxon>
    </lineage>
</organism>